<dbReference type="RefSeq" id="WP_055277370.1">
    <property type="nucleotide sequence ID" value="NZ_CYZV01000031.1"/>
</dbReference>
<comment type="similarity">
    <text evidence="2">Belongs to the CpsC/CapA family.</text>
</comment>
<evidence type="ECO:0000256" key="3">
    <source>
        <dbReference type="ARBA" id="ARBA00022475"/>
    </source>
</evidence>
<evidence type="ECO:0000256" key="6">
    <source>
        <dbReference type="ARBA" id="ARBA00023136"/>
    </source>
</evidence>
<reference evidence="9 10" key="1">
    <citation type="submission" date="2015-09" db="EMBL/GenBank/DDBJ databases">
        <authorList>
            <consortium name="Pathogen Informatics"/>
        </authorList>
    </citation>
    <scope>NUCLEOTIDE SEQUENCE [LARGE SCALE GENOMIC DNA]</scope>
    <source>
        <strain evidence="9 10">2789STDY5834855</strain>
    </source>
</reference>
<dbReference type="PANTHER" id="PTHR32309:SF13">
    <property type="entry name" value="FERRIC ENTEROBACTIN TRANSPORT PROTEIN FEPE"/>
    <property type="match status" value="1"/>
</dbReference>
<dbReference type="GO" id="GO:0004713">
    <property type="term" value="F:protein tyrosine kinase activity"/>
    <property type="evidence" value="ECO:0007669"/>
    <property type="project" value="TreeGrafter"/>
</dbReference>
<dbReference type="InterPro" id="IPR050445">
    <property type="entry name" value="Bact_polysacc_biosynth/exp"/>
</dbReference>
<gene>
    <name evidence="9" type="primary">cap8A_3</name>
    <name evidence="9" type="ORF">ERS852470_02698</name>
</gene>
<protein>
    <submittedName>
        <fullName evidence="9">Chain length determinant protein</fullName>
    </submittedName>
</protein>
<feature type="domain" description="Polysaccharide chain length determinant N-terminal" evidence="8">
    <location>
        <begin position="3"/>
        <end position="92"/>
    </location>
</feature>
<keyword evidence="3" id="KW-1003">Cell membrane</keyword>
<proteinExistence type="inferred from homology"/>
<dbReference type="PANTHER" id="PTHR32309">
    <property type="entry name" value="TYROSINE-PROTEIN KINASE"/>
    <property type="match status" value="1"/>
</dbReference>
<feature type="transmembrane region" description="Helical" evidence="7">
    <location>
        <begin position="179"/>
        <end position="203"/>
    </location>
</feature>
<dbReference type="Pfam" id="PF02706">
    <property type="entry name" value="Wzz"/>
    <property type="match status" value="1"/>
</dbReference>
<evidence type="ECO:0000313" key="10">
    <source>
        <dbReference type="Proteomes" id="UP000095558"/>
    </source>
</evidence>
<dbReference type="OrthoDB" id="2360475at2"/>
<evidence type="ECO:0000256" key="5">
    <source>
        <dbReference type="ARBA" id="ARBA00022989"/>
    </source>
</evidence>
<accession>A0A174G169</accession>
<dbReference type="Proteomes" id="UP000095558">
    <property type="component" value="Unassembled WGS sequence"/>
</dbReference>
<keyword evidence="4 7" id="KW-0812">Transmembrane</keyword>
<dbReference type="GO" id="GO:0005886">
    <property type="term" value="C:plasma membrane"/>
    <property type="evidence" value="ECO:0007669"/>
    <property type="project" value="UniProtKB-SubCell"/>
</dbReference>
<evidence type="ECO:0000259" key="8">
    <source>
        <dbReference type="Pfam" id="PF02706"/>
    </source>
</evidence>
<evidence type="ECO:0000256" key="4">
    <source>
        <dbReference type="ARBA" id="ARBA00022692"/>
    </source>
</evidence>
<evidence type="ECO:0000256" key="1">
    <source>
        <dbReference type="ARBA" id="ARBA00004651"/>
    </source>
</evidence>
<dbReference type="InterPro" id="IPR003856">
    <property type="entry name" value="LPS_length_determ_N"/>
</dbReference>
<sequence>MVNIAEYLGEIKKNWKIIIVIVLSFILISGLYTTFFMKQEYEANVKVFIGKQKFQNTTENYNNEEISLYQRLITTYSEVIKSKKLINKSINDSKINNLSNKDEKITYDSVISNFTVNTITNTQIIEVKYKSLNPQKSYDLLYSTTENLIAYSKELYPTVNIKVLEQVHVNYGNLLSKKLMIVGLALILGLIAGVGGVLGFMYLDNTFKSKKSIEEQMGIPVLGVIPNVEF</sequence>
<dbReference type="AlphaFoldDB" id="A0A174G169"/>
<keyword evidence="6 7" id="KW-0472">Membrane</keyword>
<feature type="transmembrane region" description="Helical" evidence="7">
    <location>
        <begin position="17"/>
        <end position="37"/>
    </location>
</feature>
<evidence type="ECO:0000256" key="7">
    <source>
        <dbReference type="SAM" id="Phobius"/>
    </source>
</evidence>
<evidence type="ECO:0000313" key="9">
    <source>
        <dbReference type="EMBL" id="CUO56233.1"/>
    </source>
</evidence>
<comment type="subcellular location">
    <subcellularLocation>
        <location evidence="1">Cell membrane</location>
        <topology evidence="1">Multi-pass membrane protein</topology>
    </subcellularLocation>
</comment>
<keyword evidence="5 7" id="KW-1133">Transmembrane helix</keyword>
<dbReference type="EMBL" id="CYZV01000031">
    <property type="protein sequence ID" value="CUO56233.1"/>
    <property type="molecule type" value="Genomic_DNA"/>
</dbReference>
<organism evidence="9 10">
    <name type="scientific">Clostridium disporicum</name>
    <dbReference type="NCBI Taxonomy" id="84024"/>
    <lineage>
        <taxon>Bacteria</taxon>
        <taxon>Bacillati</taxon>
        <taxon>Bacillota</taxon>
        <taxon>Clostridia</taxon>
        <taxon>Eubacteriales</taxon>
        <taxon>Clostridiaceae</taxon>
        <taxon>Clostridium</taxon>
    </lineage>
</organism>
<evidence type="ECO:0000256" key="2">
    <source>
        <dbReference type="ARBA" id="ARBA00006683"/>
    </source>
</evidence>
<name>A0A174G169_9CLOT</name>